<proteinExistence type="predicted"/>
<reference evidence="2 3" key="1">
    <citation type="submission" date="2015-07" db="EMBL/GenBank/DDBJ databases">
        <title>Draft genome of Achromobacter spanius.</title>
        <authorList>
            <person name="Wang X."/>
        </authorList>
    </citation>
    <scope>NUCLEOTIDE SEQUENCE [LARGE SCALE GENOMIC DNA]</scope>
    <source>
        <strain evidence="2 3">CGMCC9173</strain>
    </source>
</reference>
<comment type="caution">
    <text evidence="2">The sequence shown here is derived from an EMBL/GenBank/DDBJ whole genome shotgun (WGS) entry which is preliminary data.</text>
</comment>
<gene>
    <name evidence="2" type="ORF">AFM18_21340</name>
</gene>
<sequence>MKKTGIAGVLGLALGATVTGAAWYTGKQAQSDLDQTLGQINGALQALGAWGGQAVPVIELMASERGVFSTTRRYRLTLAPAAGGTGQAQELEFVETLDHGPFPLQRLKAGRYAPAMVAGRIRLEDSAFVKDWFAAANGKVPVSGEYDIDYSKQYSARFDATVMALQQGTAIIQAWNLTGNVAYSAARQRGVAQWRADKLLVLGHRHPSSSFELIAPSWRQELTRMPAGAFATQQKLSFTTATLTEHGQPLWVAKDTALALDAARTGRLWAIDANVDIGALKGRETGNETVGLQWAAAVKNWDQHAFKALVDTSLTLADRAGETEYGAGAQQLMASMALYLQQFLARRPTLSSSLTVRSASNTSALKLDLGLAPADPTQPQLQIPLLGMLRTLDFSMALSKPMLRDVIALRQRPPGVEVPLRIRKTIAAKQVDTIAEALREMGLASIDGDAILARVSLADGLVEANGAVMPLDTFLGRLGGMLDLGT</sequence>
<feature type="signal peptide" evidence="1">
    <location>
        <begin position="1"/>
        <end position="21"/>
    </location>
</feature>
<dbReference type="Pfam" id="PF06097">
    <property type="entry name" value="DUF945"/>
    <property type="match status" value="1"/>
</dbReference>
<evidence type="ECO:0000313" key="3">
    <source>
        <dbReference type="Proteomes" id="UP000037511"/>
    </source>
</evidence>
<dbReference type="Proteomes" id="UP000037511">
    <property type="component" value="Unassembled WGS sequence"/>
</dbReference>
<keyword evidence="1" id="KW-0732">Signal</keyword>
<protein>
    <recommendedName>
        <fullName evidence="4">DUF945 domain-containing protein</fullName>
    </recommendedName>
</protein>
<evidence type="ECO:0000256" key="1">
    <source>
        <dbReference type="SAM" id="SignalP"/>
    </source>
</evidence>
<feature type="chain" id="PRO_5043621370" description="DUF945 domain-containing protein" evidence="1">
    <location>
        <begin position="22"/>
        <end position="486"/>
    </location>
</feature>
<evidence type="ECO:0000313" key="2">
    <source>
        <dbReference type="EMBL" id="KNE25686.1"/>
    </source>
</evidence>
<organism evidence="2 3">
    <name type="scientific">Achromobacter spanius</name>
    <dbReference type="NCBI Taxonomy" id="217203"/>
    <lineage>
        <taxon>Bacteria</taxon>
        <taxon>Pseudomonadati</taxon>
        <taxon>Pseudomonadota</taxon>
        <taxon>Betaproteobacteria</taxon>
        <taxon>Burkholderiales</taxon>
        <taxon>Alcaligenaceae</taxon>
        <taxon>Achromobacter</taxon>
    </lineage>
</organism>
<accession>A0AAW3I0M3</accession>
<dbReference type="EMBL" id="LGVG01000032">
    <property type="protein sequence ID" value="KNE25686.1"/>
    <property type="molecule type" value="Genomic_DNA"/>
</dbReference>
<dbReference type="RefSeq" id="WP_050448882.1">
    <property type="nucleotide sequence ID" value="NZ_LGVG01000032.1"/>
</dbReference>
<dbReference type="AlphaFoldDB" id="A0AAW3I0M3"/>
<dbReference type="InterPro" id="IPR010352">
    <property type="entry name" value="DUF945"/>
</dbReference>
<name>A0AAW3I0M3_9BURK</name>
<evidence type="ECO:0008006" key="4">
    <source>
        <dbReference type="Google" id="ProtNLM"/>
    </source>
</evidence>